<reference evidence="1 2" key="1">
    <citation type="submission" date="2016-03" db="EMBL/GenBank/DDBJ databases">
        <authorList>
            <person name="Ploux O."/>
        </authorList>
    </citation>
    <scope>NUCLEOTIDE SEQUENCE [LARGE SCALE GENOMIC DNA]</scope>
    <source>
        <strain evidence="1 2">URUG2</strain>
    </source>
</reference>
<dbReference type="GeneID" id="35603124"/>
<dbReference type="AlphaFoldDB" id="A0A2D3VGV0"/>
<organism evidence="1 2">
    <name type="scientific">Ramularia collo-cygni</name>
    <dbReference type="NCBI Taxonomy" id="112498"/>
    <lineage>
        <taxon>Eukaryota</taxon>
        <taxon>Fungi</taxon>
        <taxon>Dikarya</taxon>
        <taxon>Ascomycota</taxon>
        <taxon>Pezizomycotina</taxon>
        <taxon>Dothideomycetes</taxon>
        <taxon>Dothideomycetidae</taxon>
        <taxon>Mycosphaerellales</taxon>
        <taxon>Mycosphaerellaceae</taxon>
        <taxon>Ramularia</taxon>
    </lineage>
</organism>
<evidence type="ECO:0000313" key="2">
    <source>
        <dbReference type="Proteomes" id="UP000225277"/>
    </source>
</evidence>
<gene>
    <name evidence="1" type="ORF">RCC_08023</name>
</gene>
<dbReference type="EMBL" id="FJUY01000013">
    <property type="protein sequence ID" value="CZT22154.1"/>
    <property type="molecule type" value="Genomic_DNA"/>
</dbReference>
<protein>
    <submittedName>
        <fullName evidence="1">Uncharacterized protein</fullName>
    </submittedName>
</protein>
<dbReference type="Proteomes" id="UP000225277">
    <property type="component" value="Unassembled WGS sequence"/>
</dbReference>
<name>A0A2D3VGV0_9PEZI</name>
<sequence length="599" mass="67639">MGVSQSKPETRARDTPSLHALPTETLNQIALHLRSAADVVSLHQALWLANDPAGPSGRLFWADILRNLVEGLGRNAALAAAHGKLLHKEHRDFDIAARKLMVTHIMRTKRKELGGQQGCMDCLGPLEHGQIAKDFQNGVQLCSRCHVGLLRFARFFENATTVCIWPWLVGIHGRPPAASPLGCILPSTRSYGNSKIYSITGEEASLITTTYQGSHLDWQAVLPHPFSGVGTQITNRSPEQKKMAAFRFETVLRTANLILHWPYEAPRPGEVCDWSSATMFDLDMVLISSVGVDVQAACQPMRSTEFRRDLFLAIGTLYDHDAESLKLGNYGQDQADYKNLLIRQWGIWATRRFFYAKLASNQSFSNHIVLHETDLMVRASFERWNMELNVNISDKLCQRIYGYNQAVVSLPAEPGVRNMQLGKYLFILPAVETAMLSYDIRAIHALNYLLLILERDPVNGNFRRNEFSSFFLPSIRHRPKLLIRAVTDSLSTMIDELDKPLHLAPGPDKRQAQLEDLSARMWNSDFLKAELEGLKKWALSKYVWIVLDVDPSTAPPPILDWIEQSTAVQVAYVRRDDVPHWAAGWSMKLFAYEVKPYVL</sequence>
<evidence type="ECO:0000313" key="1">
    <source>
        <dbReference type="EMBL" id="CZT22154.1"/>
    </source>
</evidence>
<dbReference type="RefSeq" id="XP_023629043.1">
    <property type="nucleotide sequence ID" value="XM_023773275.1"/>
</dbReference>
<accession>A0A2D3VGV0</accession>
<keyword evidence="2" id="KW-1185">Reference proteome</keyword>
<proteinExistence type="predicted"/>